<dbReference type="PIRSF" id="PIRSF002888">
    <property type="entry name" value="FliM"/>
    <property type="match status" value="1"/>
</dbReference>
<dbReference type="AlphaFoldDB" id="A0A3N4UJF5"/>
<keyword evidence="15" id="KW-1185">Reference proteome</keyword>
<evidence type="ECO:0000256" key="4">
    <source>
        <dbReference type="ARBA" id="ARBA00021898"/>
    </source>
</evidence>
<gene>
    <name evidence="14" type="ORF">EDC62_1065</name>
</gene>
<comment type="function">
    <text evidence="11">FliM is one of three proteins (FliG, FliN, FliM) that forms the rotor-mounted switch complex (C ring), located at the base of the basal body. This complex interacts with the CheY and CheZ chemotaxis proteins, in addition to contacting components of the motor that determine the direction of flagellar rotation.</text>
</comment>
<evidence type="ECO:0000313" key="14">
    <source>
        <dbReference type="EMBL" id="RPE70583.1"/>
    </source>
</evidence>
<dbReference type="SUPFAM" id="SSF103039">
    <property type="entry name" value="CheC-like"/>
    <property type="match status" value="1"/>
</dbReference>
<dbReference type="GO" id="GO:0009425">
    <property type="term" value="C:bacterial-type flagellum basal body"/>
    <property type="evidence" value="ECO:0007669"/>
    <property type="project" value="UniProtKB-SubCell"/>
</dbReference>
<sequence length="335" mass="37956">MVQDILSQDEVDALLKDVTGDDHAGGSEPVEEGGVRPLDLANQERIVRGRMPTLEVINERFGRLWRVGLFNFLRRSSEISVAQVRLIRYSEFIRSLVVPSNINLVQIKPLRGTSLFVFDPRLVFSVVDNFFGGGGRYHARIEGRDFTPLEQRIIRRMLEMVFKEYRIAWSSVYPIQPEWTRSEVNPQFVNIATPTEVVVVSRFDVEIEGGGGSLQICIPYSTIEPIRDLMSTGLTTDRNEVDARWTQALQHEMHEAEVELQVKLLDRTLTVRELLGLQIGDIIPVELPEQVTAVVDGIPVLTARYGEHEEKMAIQVVERIRPGLEAQTSSRPALD</sequence>
<comment type="similarity">
    <text evidence="3">Belongs to the FliM family.</text>
</comment>
<dbReference type="RefSeq" id="WP_124221326.1">
    <property type="nucleotide sequence ID" value="NZ_RKQL01000002.1"/>
</dbReference>
<dbReference type="GO" id="GO:0003774">
    <property type="term" value="F:cytoskeletal motor activity"/>
    <property type="evidence" value="ECO:0007669"/>
    <property type="project" value="InterPro"/>
</dbReference>
<evidence type="ECO:0000256" key="3">
    <source>
        <dbReference type="ARBA" id="ARBA00011049"/>
    </source>
</evidence>
<dbReference type="Proteomes" id="UP000272193">
    <property type="component" value="Unassembled WGS sequence"/>
</dbReference>
<dbReference type="InterPro" id="IPR001689">
    <property type="entry name" value="Flag_FliM"/>
</dbReference>
<feature type="domain" description="Flagellar motor switch protein FliN-like C-terminal" evidence="13">
    <location>
        <begin position="252"/>
        <end position="320"/>
    </location>
</feature>
<evidence type="ECO:0000256" key="5">
    <source>
        <dbReference type="ARBA" id="ARBA00022475"/>
    </source>
</evidence>
<dbReference type="PRINTS" id="PR00955">
    <property type="entry name" value="FLGMOTORFLIM"/>
</dbReference>
<dbReference type="Pfam" id="PF02154">
    <property type="entry name" value="FliM"/>
    <property type="match status" value="1"/>
</dbReference>
<evidence type="ECO:0000313" key="15">
    <source>
        <dbReference type="Proteomes" id="UP000272193"/>
    </source>
</evidence>
<evidence type="ECO:0000256" key="6">
    <source>
        <dbReference type="ARBA" id="ARBA00022500"/>
    </source>
</evidence>
<dbReference type="Gene3D" id="2.30.330.10">
    <property type="entry name" value="SpoA-like"/>
    <property type="match status" value="1"/>
</dbReference>
<keyword evidence="7" id="KW-0997">Cell inner membrane</keyword>
<keyword evidence="9" id="KW-0472">Membrane</keyword>
<accession>A0A3N4UJF5</accession>
<keyword evidence="14" id="KW-0966">Cell projection</keyword>
<dbReference type="Pfam" id="PF01052">
    <property type="entry name" value="FliMN_C"/>
    <property type="match status" value="1"/>
</dbReference>
<evidence type="ECO:0000256" key="2">
    <source>
        <dbReference type="ARBA" id="ARBA00004417"/>
    </source>
</evidence>
<evidence type="ECO:0000256" key="1">
    <source>
        <dbReference type="ARBA" id="ARBA00004117"/>
    </source>
</evidence>
<evidence type="ECO:0000256" key="8">
    <source>
        <dbReference type="ARBA" id="ARBA00022779"/>
    </source>
</evidence>
<dbReference type="InterPro" id="IPR036429">
    <property type="entry name" value="SpoA-like_sf"/>
</dbReference>
<evidence type="ECO:0000256" key="7">
    <source>
        <dbReference type="ARBA" id="ARBA00022519"/>
    </source>
</evidence>
<keyword evidence="5" id="KW-1003">Cell membrane</keyword>
<organism evidence="14 15">
    <name type="scientific">Tibeticola sediminis</name>
    <dbReference type="NCBI Taxonomy" id="1917811"/>
    <lineage>
        <taxon>Bacteria</taxon>
        <taxon>Pseudomonadati</taxon>
        <taxon>Pseudomonadota</taxon>
        <taxon>Betaproteobacteria</taxon>
        <taxon>Burkholderiales</taxon>
        <taxon>Comamonadaceae</taxon>
        <taxon>Tibeticola</taxon>
    </lineage>
</organism>
<proteinExistence type="inferred from homology"/>
<evidence type="ECO:0000259" key="13">
    <source>
        <dbReference type="Pfam" id="PF01052"/>
    </source>
</evidence>
<evidence type="ECO:0000256" key="10">
    <source>
        <dbReference type="ARBA" id="ARBA00023143"/>
    </source>
</evidence>
<evidence type="ECO:0000256" key="11">
    <source>
        <dbReference type="ARBA" id="ARBA00025044"/>
    </source>
</evidence>
<dbReference type="Gene3D" id="3.40.1550.10">
    <property type="entry name" value="CheC-like"/>
    <property type="match status" value="1"/>
</dbReference>
<dbReference type="PANTHER" id="PTHR30034">
    <property type="entry name" value="FLAGELLAR MOTOR SWITCH PROTEIN FLIM"/>
    <property type="match status" value="1"/>
</dbReference>
<dbReference type="GO" id="GO:0005886">
    <property type="term" value="C:plasma membrane"/>
    <property type="evidence" value="ECO:0007669"/>
    <property type="project" value="UniProtKB-SubCell"/>
</dbReference>
<keyword evidence="14" id="KW-0969">Cilium</keyword>
<comment type="caution">
    <text evidence="14">The sequence shown here is derived from an EMBL/GenBank/DDBJ whole genome shotgun (WGS) entry which is preliminary data.</text>
</comment>
<comment type="subcellular location">
    <subcellularLocation>
        <location evidence="1">Bacterial flagellum basal body</location>
    </subcellularLocation>
    <subcellularLocation>
        <location evidence="2">Cell inner membrane</location>
        <topology evidence="2">Peripheral membrane protein</topology>
    </subcellularLocation>
</comment>
<dbReference type="CDD" id="cd17908">
    <property type="entry name" value="FliM"/>
    <property type="match status" value="1"/>
</dbReference>
<dbReference type="OrthoDB" id="9806941at2"/>
<evidence type="ECO:0000256" key="9">
    <source>
        <dbReference type="ARBA" id="ARBA00023136"/>
    </source>
</evidence>
<keyword evidence="6" id="KW-0145">Chemotaxis</keyword>
<keyword evidence="14" id="KW-0282">Flagellum</keyword>
<keyword evidence="10" id="KW-0975">Bacterial flagellum</keyword>
<dbReference type="NCBIfam" id="TIGR01397">
    <property type="entry name" value="fliM_switch"/>
    <property type="match status" value="1"/>
</dbReference>
<keyword evidence="8" id="KW-0283">Flagellar rotation</keyword>
<dbReference type="InterPro" id="IPR028976">
    <property type="entry name" value="CheC-like_sf"/>
</dbReference>
<protein>
    <recommendedName>
        <fullName evidence="4 12">Flagellar motor switch protein FliM</fullName>
    </recommendedName>
</protein>
<evidence type="ECO:0000256" key="12">
    <source>
        <dbReference type="NCBIfam" id="TIGR01397"/>
    </source>
</evidence>
<reference evidence="14 15" key="1">
    <citation type="submission" date="2018-11" db="EMBL/GenBank/DDBJ databases">
        <title>Genomic Encyclopedia of Type Strains, Phase IV (KMG-IV): sequencing the most valuable type-strain genomes for metagenomic binning, comparative biology and taxonomic classification.</title>
        <authorList>
            <person name="Goeker M."/>
        </authorList>
    </citation>
    <scope>NUCLEOTIDE SEQUENCE [LARGE SCALE GENOMIC DNA]</scope>
    <source>
        <strain evidence="14 15">DSM 101684</strain>
    </source>
</reference>
<dbReference type="GO" id="GO:0050918">
    <property type="term" value="P:positive chemotaxis"/>
    <property type="evidence" value="ECO:0007669"/>
    <property type="project" value="TreeGrafter"/>
</dbReference>
<dbReference type="GO" id="GO:0071978">
    <property type="term" value="P:bacterial-type flagellum-dependent swarming motility"/>
    <property type="evidence" value="ECO:0007669"/>
    <property type="project" value="TreeGrafter"/>
</dbReference>
<dbReference type="SUPFAM" id="SSF101801">
    <property type="entry name" value="Surface presentation of antigens (SPOA)"/>
    <property type="match status" value="1"/>
</dbReference>
<name>A0A3N4UJF5_9BURK</name>
<dbReference type="PANTHER" id="PTHR30034:SF3">
    <property type="entry name" value="FLAGELLAR MOTOR SWITCH PROTEIN FLIM"/>
    <property type="match status" value="1"/>
</dbReference>
<dbReference type="EMBL" id="RKQL01000002">
    <property type="protein sequence ID" value="RPE70583.1"/>
    <property type="molecule type" value="Genomic_DNA"/>
</dbReference>
<dbReference type="InterPro" id="IPR001543">
    <property type="entry name" value="FliN-like_C"/>
</dbReference>